<dbReference type="Pfam" id="PF12669">
    <property type="entry name" value="FeoB_associated"/>
    <property type="match status" value="1"/>
</dbReference>
<dbReference type="AlphaFoldDB" id="A0A4V6P6Q1"/>
<comment type="caution">
    <text evidence="2">The sequence shown here is derived from an EMBL/GenBank/DDBJ whole genome shotgun (WGS) entry which is preliminary data.</text>
</comment>
<keyword evidence="1" id="KW-0472">Membrane</keyword>
<protein>
    <submittedName>
        <fullName evidence="2">FeoB-associated Cys-rich membrane protein</fullName>
    </submittedName>
</protein>
<sequence>MALAAISSVLSTGAVGLVVLGIIVLIVRSMWKKKKAGGSCGCGCSGCAHSCGMKSMDETK</sequence>
<organism evidence="2 3">
    <name type="scientific">Extibacter muris</name>
    <dbReference type="NCBI Taxonomy" id="1796622"/>
    <lineage>
        <taxon>Bacteria</taxon>
        <taxon>Bacillati</taxon>
        <taxon>Bacillota</taxon>
        <taxon>Clostridia</taxon>
        <taxon>Lachnospirales</taxon>
        <taxon>Lachnospiraceae</taxon>
        <taxon>Extibacter</taxon>
    </lineage>
</organism>
<feature type="transmembrane region" description="Helical" evidence="1">
    <location>
        <begin position="6"/>
        <end position="27"/>
    </location>
</feature>
<keyword evidence="3" id="KW-1185">Reference proteome</keyword>
<keyword evidence="1" id="KW-1133">Transmembrane helix</keyword>
<keyword evidence="1" id="KW-0812">Transmembrane</keyword>
<dbReference type="EMBL" id="SMMX01000011">
    <property type="protein sequence ID" value="TDA21080.1"/>
    <property type="molecule type" value="Genomic_DNA"/>
</dbReference>
<evidence type="ECO:0000313" key="3">
    <source>
        <dbReference type="Proteomes" id="UP000295710"/>
    </source>
</evidence>
<name>A0A4V6P6Q1_9FIRM</name>
<dbReference type="Proteomes" id="UP000295710">
    <property type="component" value="Unassembled WGS sequence"/>
</dbReference>
<evidence type="ECO:0000313" key="2">
    <source>
        <dbReference type="EMBL" id="TDA21080.1"/>
    </source>
</evidence>
<dbReference type="RefSeq" id="WP_066581866.1">
    <property type="nucleotide sequence ID" value="NZ_JAOBST010000018.1"/>
</dbReference>
<evidence type="ECO:0000256" key="1">
    <source>
        <dbReference type="SAM" id="Phobius"/>
    </source>
</evidence>
<proteinExistence type="predicted"/>
<accession>A0A4V6P6Q1</accession>
<gene>
    <name evidence="2" type="ORF">E1963_13045</name>
</gene>
<reference evidence="2 3" key="1">
    <citation type="journal article" date="2016" name="Nat. Microbiol.">
        <title>The Mouse Intestinal Bacterial Collection (miBC) provides host-specific insight into cultured diversity and functional potential of the gut microbiota.</title>
        <authorList>
            <person name="Lagkouvardos I."/>
            <person name="Pukall R."/>
            <person name="Abt B."/>
            <person name="Foesel B.U."/>
            <person name="Meier-Kolthoff J.P."/>
            <person name="Kumar N."/>
            <person name="Bresciani A."/>
            <person name="Martinez I."/>
            <person name="Just S."/>
            <person name="Ziegler C."/>
            <person name="Brugiroux S."/>
            <person name="Garzetti D."/>
            <person name="Wenning M."/>
            <person name="Bui T.P."/>
            <person name="Wang J."/>
            <person name="Hugenholtz F."/>
            <person name="Plugge C.M."/>
            <person name="Peterson D.A."/>
            <person name="Hornef M.W."/>
            <person name="Baines J.F."/>
            <person name="Smidt H."/>
            <person name="Walter J."/>
            <person name="Kristiansen K."/>
            <person name="Nielsen H.B."/>
            <person name="Haller D."/>
            <person name="Overmann J."/>
            <person name="Stecher B."/>
            <person name="Clavel T."/>
        </authorList>
    </citation>
    <scope>NUCLEOTIDE SEQUENCE [LARGE SCALE GENOMIC DNA]</scope>
    <source>
        <strain evidence="2 3">DSM 28560</strain>
    </source>
</reference>